<proteinExistence type="predicted"/>
<feature type="compositionally biased region" description="Polar residues" evidence="1">
    <location>
        <begin position="124"/>
        <end position="134"/>
    </location>
</feature>
<name>A0ABP0Z6N4_9ROSI</name>
<sequence length="134" mass="15791">MKVKANKDEWYELRRRRRRRRRRWLAGAERMVTMRETTGRGALPAADENGTVRRSVAGDEEQRSARVGVGRARLSKAARFDWTARFRSKYRRSDYGLRRIHNVRSEWGQKAQSRTKRLGRSKEVVQQSQGKSQS</sequence>
<dbReference type="EMBL" id="OZ021742">
    <property type="protein sequence ID" value="CAK9328442.1"/>
    <property type="molecule type" value="Genomic_DNA"/>
</dbReference>
<evidence type="ECO:0000313" key="3">
    <source>
        <dbReference type="Proteomes" id="UP001642487"/>
    </source>
</evidence>
<feature type="region of interest" description="Disordered" evidence="1">
    <location>
        <begin position="35"/>
        <end position="64"/>
    </location>
</feature>
<evidence type="ECO:0000256" key="1">
    <source>
        <dbReference type="SAM" id="MobiDB-lite"/>
    </source>
</evidence>
<dbReference type="Proteomes" id="UP001642487">
    <property type="component" value="Chromosome 8"/>
</dbReference>
<accession>A0ABP0Z6N4</accession>
<protein>
    <submittedName>
        <fullName evidence="2">Uncharacterized protein</fullName>
    </submittedName>
</protein>
<keyword evidence="3" id="KW-1185">Reference proteome</keyword>
<reference evidence="2 3" key="1">
    <citation type="submission" date="2024-03" db="EMBL/GenBank/DDBJ databases">
        <authorList>
            <person name="Gkanogiannis A."/>
            <person name="Becerra Lopez-Lavalle L."/>
        </authorList>
    </citation>
    <scope>NUCLEOTIDE SEQUENCE [LARGE SCALE GENOMIC DNA]</scope>
</reference>
<feature type="region of interest" description="Disordered" evidence="1">
    <location>
        <begin position="107"/>
        <end position="134"/>
    </location>
</feature>
<organism evidence="2 3">
    <name type="scientific">Citrullus colocynthis</name>
    <name type="common">colocynth</name>
    <dbReference type="NCBI Taxonomy" id="252529"/>
    <lineage>
        <taxon>Eukaryota</taxon>
        <taxon>Viridiplantae</taxon>
        <taxon>Streptophyta</taxon>
        <taxon>Embryophyta</taxon>
        <taxon>Tracheophyta</taxon>
        <taxon>Spermatophyta</taxon>
        <taxon>Magnoliopsida</taxon>
        <taxon>eudicotyledons</taxon>
        <taxon>Gunneridae</taxon>
        <taxon>Pentapetalae</taxon>
        <taxon>rosids</taxon>
        <taxon>fabids</taxon>
        <taxon>Cucurbitales</taxon>
        <taxon>Cucurbitaceae</taxon>
        <taxon>Benincaseae</taxon>
        <taxon>Citrullus</taxon>
    </lineage>
</organism>
<gene>
    <name evidence="2" type="ORF">CITCOLO1_LOCUS20859</name>
</gene>
<evidence type="ECO:0000313" key="2">
    <source>
        <dbReference type="EMBL" id="CAK9328442.1"/>
    </source>
</evidence>